<dbReference type="Proteomes" id="UP000193136">
    <property type="component" value="Unassembled WGS sequence"/>
</dbReference>
<keyword evidence="3 6" id="KW-0378">Hydrolase</keyword>
<evidence type="ECO:0000256" key="2">
    <source>
        <dbReference type="ARBA" id="ARBA00022723"/>
    </source>
</evidence>
<comment type="cofactor">
    <cofactor evidence="1">
        <name>Zn(2+)</name>
        <dbReference type="ChEBI" id="CHEBI:29105"/>
    </cofactor>
</comment>
<dbReference type="PANTHER" id="PTHR46233">
    <property type="entry name" value="HYDROXYACYLGLUTATHIONE HYDROLASE GLOC"/>
    <property type="match status" value="1"/>
</dbReference>
<proteinExistence type="predicted"/>
<dbReference type="SUPFAM" id="SSF56281">
    <property type="entry name" value="Metallo-hydrolase/oxidoreductase"/>
    <property type="match status" value="1"/>
</dbReference>
<dbReference type="Pfam" id="PF00753">
    <property type="entry name" value="Lactamase_B"/>
    <property type="match status" value="1"/>
</dbReference>
<keyword evidence="7" id="KW-1185">Reference proteome</keyword>
<dbReference type="SMART" id="SM00849">
    <property type="entry name" value="Lactamase_B"/>
    <property type="match status" value="1"/>
</dbReference>
<reference evidence="6 7" key="1">
    <citation type="submission" date="2017-03" db="EMBL/GenBank/DDBJ databases">
        <title>Genome sequence of Geothermobacter sp. EPR-M, Deep-Sea Iron Reducer.</title>
        <authorList>
            <person name="Tully B."/>
            <person name="Savalia P."/>
            <person name="Abuyen K."/>
            <person name="Baughan C."/>
            <person name="Romero E."/>
            <person name="Ronkowski C."/>
            <person name="Torres B."/>
            <person name="Tremblay J."/>
            <person name="Trujillo A."/>
            <person name="Tyler M."/>
            <person name="Perez-Rodriguez I."/>
            <person name="Amend J."/>
        </authorList>
    </citation>
    <scope>NUCLEOTIDE SEQUENCE [LARGE SCALE GENOMIC DNA]</scope>
    <source>
        <strain evidence="6 7">EPR-M</strain>
    </source>
</reference>
<gene>
    <name evidence="6" type="ORF">B5V00_09885</name>
</gene>
<keyword evidence="2" id="KW-0479">Metal-binding</keyword>
<evidence type="ECO:0000259" key="5">
    <source>
        <dbReference type="SMART" id="SM00849"/>
    </source>
</evidence>
<dbReference type="PANTHER" id="PTHR46233:SF3">
    <property type="entry name" value="HYDROXYACYLGLUTATHIONE HYDROLASE GLOC"/>
    <property type="match status" value="1"/>
</dbReference>
<evidence type="ECO:0000256" key="1">
    <source>
        <dbReference type="ARBA" id="ARBA00001947"/>
    </source>
</evidence>
<dbReference type="InterPro" id="IPR036866">
    <property type="entry name" value="RibonucZ/Hydroxyglut_hydro"/>
</dbReference>
<dbReference type="GO" id="GO:0046872">
    <property type="term" value="F:metal ion binding"/>
    <property type="evidence" value="ECO:0007669"/>
    <property type="project" value="UniProtKB-KW"/>
</dbReference>
<comment type="caution">
    <text evidence="6">The sequence shown here is derived from an EMBL/GenBank/DDBJ whole genome shotgun (WGS) entry which is preliminary data.</text>
</comment>
<dbReference type="RefSeq" id="WP_085010627.1">
    <property type="nucleotide sequence ID" value="NZ_NAAD01000011.1"/>
</dbReference>
<evidence type="ECO:0000256" key="3">
    <source>
        <dbReference type="ARBA" id="ARBA00022801"/>
    </source>
</evidence>
<dbReference type="EMBL" id="NAAD01000011">
    <property type="protein sequence ID" value="ORJ59583.1"/>
    <property type="molecule type" value="Genomic_DNA"/>
</dbReference>
<organism evidence="6 7">
    <name type="scientific">Geothermobacter hydrogeniphilus</name>
    <dbReference type="NCBI Taxonomy" id="1969733"/>
    <lineage>
        <taxon>Bacteria</taxon>
        <taxon>Pseudomonadati</taxon>
        <taxon>Thermodesulfobacteriota</taxon>
        <taxon>Desulfuromonadia</taxon>
        <taxon>Desulfuromonadales</taxon>
        <taxon>Geothermobacteraceae</taxon>
        <taxon>Geothermobacter</taxon>
    </lineage>
</organism>
<dbReference type="InterPro" id="IPR051453">
    <property type="entry name" value="MBL_Glyoxalase_II"/>
</dbReference>
<dbReference type="Gene3D" id="3.60.15.10">
    <property type="entry name" value="Ribonuclease Z/Hydroxyacylglutathione hydrolase-like"/>
    <property type="match status" value="1"/>
</dbReference>
<evidence type="ECO:0000313" key="6">
    <source>
        <dbReference type="EMBL" id="ORJ59583.1"/>
    </source>
</evidence>
<dbReference type="STRING" id="1969733.B5V00_09885"/>
<feature type="domain" description="Metallo-beta-lactamase" evidence="5">
    <location>
        <begin position="12"/>
        <end position="189"/>
    </location>
</feature>
<evidence type="ECO:0000256" key="4">
    <source>
        <dbReference type="ARBA" id="ARBA00022833"/>
    </source>
</evidence>
<dbReference type="OrthoDB" id="9802991at2"/>
<name>A0A1X0Y349_9BACT</name>
<keyword evidence="4" id="KW-0862">Zinc</keyword>
<protein>
    <submittedName>
        <fullName evidence="6">MBL fold metallo-hydrolase</fullName>
    </submittedName>
</protein>
<sequence>MIIHAWPVGPLQVNCFLVGCEETREAMLVDPGSDAELILKGISDSGLKVRTIVNTHGHFDHIGANCKLVEETGAELCMHADDVPLIELAVSQAALYGLQTTESPQPTRLVAEGDRIDVGRLHFDISHVPGHSAGSICLYGAGHLFAGDVLFAGSVGRTDLPGGNFEQLISGIRRKLLVLPDDTVVHCGHGPDTTIGREKQVNPFIGG</sequence>
<dbReference type="GO" id="GO:0016787">
    <property type="term" value="F:hydrolase activity"/>
    <property type="evidence" value="ECO:0007669"/>
    <property type="project" value="UniProtKB-KW"/>
</dbReference>
<evidence type="ECO:0000313" key="7">
    <source>
        <dbReference type="Proteomes" id="UP000193136"/>
    </source>
</evidence>
<accession>A0A1X0Y349</accession>
<dbReference type="InterPro" id="IPR001279">
    <property type="entry name" value="Metallo-B-lactamas"/>
</dbReference>
<dbReference type="AlphaFoldDB" id="A0A1X0Y349"/>